<gene>
    <name evidence="1" type="ORF">SISNIDRAFT_399353</name>
</gene>
<evidence type="ECO:0000313" key="1">
    <source>
        <dbReference type="EMBL" id="KZS87177.1"/>
    </source>
</evidence>
<organism evidence="1 2">
    <name type="scientific">Sistotremastrum niveocremeum HHB9708</name>
    <dbReference type="NCBI Taxonomy" id="1314777"/>
    <lineage>
        <taxon>Eukaryota</taxon>
        <taxon>Fungi</taxon>
        <taxon>Dikarya</taxon>
        <taxon>Basidiomycota</taxon>
        <taxon>Agaricomycotina</taxon>
        <taxon>Agaricomycetes</taxon>
        <taxon>Sistotremastrales</taxon>
        <taxon>Sistotremastraceae</taxon>
        <taxon>Sertulicium</taxon>
        <taxon>Sertulicium niveocremeum</taxon>
    </lineage>
</organism>
<accession>A0A164MYJ6</accession>
<feature type="non-terminal residue" evidence="1">
    <location>
        <position position="1"/>
    </location>
</feature>
<feature type="non-terminal residue" evidence="1">
    <location>
        <position position="97"/>
    </location>
</feature>
<sequence>CPGLMLIFEPGHHPLLSYPWILHFKINPPWSTLVEDSIMFIRSRTCLDRVVGDAECCRSCADLMKTDVLQGILSRDKNGVHENSPHHFQPISGLLAI</sequence>
<dbReference type="OrthoDB" id="3235983at2759"/>
<keyword evidence="2" id="KW-1185">Reference proteome</keyword>
<dbReference type="AlphaFoldDB" id="A0A164MYJ6"/>
<reference evidence="1 2" key="1">
    <citation type="journal article" date="2016" name="Mol. Biol. Evol.">
        <title>Comparative Genomics of Early-Diverging Mushroom-Forming Fungi Provides Insights into the Origins of Lignocellulose Decay Capabilities.</title>
        <authorList>
            <person name="Nagy L.G."/>
            <person name="Riley R."/>
            <person name="Tritt A."/>
            <person name="Adam C."/>
            <person name="Daum C."/>
            <person name="Floudas D."/>
            <person name="Sun H."/>
            <person name="Yadav J.S."/>
            <person name="Pangilinan J."/>
            <person name="Larsson K.H."/>
            <person name="Matsuura K."/>
            <person name="Barry K."/>
            <person name="Labutti K."/>
            <person name="Kuo R."/>
            <person name="Ohm R.A."/>
            <person name="Bhattacharya S.S."/>
            <person name="Shirouzu T."/>
            <person name="Yoshinaga Y."/>
            <person name="Martin F.M."/>
            <person name="Grigoriev I.V."/>
            <person name="Hibbett D.S."/>
        </authorList>
    </citation>
    <scope>NUCLEOTIDE SEQUENCE [LARGE SCALE GENOMIC DNA]</scope>
    <source>
        <strain evidence="1 2">HHB9708</strain>
    </source>
</reference>
<dbReference type="EMBL" id="KV419455">
    <property type="protein sequence ID" value="KZS87177.1"/>
    <property type="molecule type" value="Genomic_DNA"/>
</dbReference>
<proteinExistence type="predicted"/>
<dbReference type="Proteomes" id="UP000076722">
    <property type="component" value="Unassembled WGS sequence"/>
</dbReference>
<evidence type="ECO:0000313" key="2">
    <source>
        <dbReference type="Proteomes" id="UP000076722"/>
    </source>
</evidence>
<name>A0A164MYJ6_9AGAM</name>
<protein>
    <submittedName>
        <fullName evidence="1">Uncharacterized protein</fullName>
    </submittedName>
</protein>